<dbReference type="GO" id="GO:0016020">
    <property type="term" value="C:membrane"/>
    <property type="evidence" value="ECO:0007669"/>
    <property type="project" value="UniProtKB-SubCell"/>
</dbReference>
<keyword evidence="4 5" id="KW-0472">Membrane</keyword>
<dbReference type="PANTHER" id="PTHR13259">
    <property type="entry name" value="BLADDER CANCER 10 KD PROTEIN HOMOLOG"/>
    <property type="match status" value="1"/>
</dbReference>
<evidence type="ECO:0000256" key="5">
    <source>
        <dbReference type="SAM" id="Phobius"/>
    </source>
</evidence>
<dbReference type="Pfam" id="PF06726">
    <property type="entry name" value="BC10"/>
    <property type="match status" value="1"/>
</dbReference>
<accession>A0A316YPC2</accession>
<keyword evidence="7" id="KW-1185">Reference proteome</keyword>
<protein>
    <submittedName>
        <fullName evidence="6">Uncharacterized protein</fullName>
    </submittedName>
</protein>
<dbReference type="AlphaFoldDB" id="A0A316YPC2"/>
<keyword evidence="2 5" id="KW-0812">Transmembrane</keyword>
<reference evidence="6 7" key="1">
    <citation type="journal article" date="2018" name="Mol. Biol. Evol.">
        <title>Broad Genomic Sampling Reveals a Smut Pathogenic Ancestry of the Fungal Clade Ustilaginomycotina.</title>
        <authorList>
            <person name="Kijpornyongpan T."/>
            <person name="Mondo S.J."/>
            <person name="Barry K."/>
            <person name="Sandor L."/>
            <person name="Lee J."/>
            <person name="Lipzen A."/>
            <person name="Pangilinan J."/>
            <person name="LaButti K."/>
            <person name="Hainaut M."/>
            <person name="Henrissat B."/>
            <person name="Grigoriev I.V."/>
            <person name="Spatafora J.W."/>
            <person name="Aime M.C."/>
        </authorList>
    </citation>
    <scope>NUCLEOTIDE SEQUENCE [LARGE SCALE GENOMIC DNA]</scope>
    <source>
        <strain evidence="6 7">MCA 4198</strain>
    </source>
</reference>
<evidence type="ECO:0000256" key="4">
    <source>
        <dbReference type="ARBA" id="ARBA00023136"/>
    </source>
</evidence>
<feature type="transmembrane region" description="Helical" evidence="5">
    <location>
        <begin position="37"/>
        <end position="55"/>
    </location>
</feature>
<dbReference type="InterPro" id="IPR009598">
    <property type="entry name" value="BCALP"/>
</dbReference>
<dbReference type="RefSeq" id="XP_025378074.1">
    <property type="nucleotide sequence ID" value="XM_025520031.1"/>
</dbReference>
<feature type="transmembrane region" description="Helical" evidence="5">
    <location>
        <begin position="6"/>
        <end position="30"/>
    </location>
</feature>
<gene>
    <name evidence="6" type="ORF">FA10DRAFT_260628</name>
</gene>
<proteinExistence type="predicted"/>
<dbReference type="Proteomes" id="UP000245768">
    <property type="component" value="Unassembled WGS sequence"/>
</dbReference>
<name>A0A316YPC2_9BASI</name>
<evidence type="ECO:0000256" key="1">
    <source>
        <dbReference type="ARBA" id="ARBA00004370"/>
    </source>
</evidence>
<dbReference type="SMART" id="SM01396">
    <property type="entry name" value="BC10"/>
    <property type="match status" value="1"/>
</dbReference>
<evidence type="ECO:0000256" key="2">
    <source>
        <dbReference type="ARBA" id="ARBA00022692"/>
    </source>
</evidence>
<comment type="subcellular location">
    <subcellularLocation>
        <location evidence="1">Membrane</location>
    </subcellularLocation>
</comment>
<organism evidence="6 7">
    <name type="scientific">Acaromyces ingoldii</name>
    <dbReference type="NCBI Taxonomy" id="215250"/>
    <lineage>
        <taxon>Eukaryota</taxon>
        <taxon>Fungi</taxon>
        <taxon>Dikarya</taxon>
        <taxon>Basidiomycota</taxon>
        <taxon>Ustilaginomycotina</taxon>
        <taxon>Exobasidiomycetes</taxon>
        <taxon>Exobasidiales</taxon>
        <taxon>Cryptobasidiaceae</taxon>
        <taxon>Acaromyces</taxon>
    </lineage>
</organism>
<dbReference type="GeneID" id="37041947"/>
<dbReference type="PANTHER" id="PTHR13259:SF1">
    <property type="entry name" value="BLADDER CANCER-ASSOCIATED PROTEIN"/>
    <property type="match status" value="1"/>
</dbReference>
<dbReference type="InParanoid" id="A0A316YPC2"/>
<keyword evidence="3 5" id="KW-1133">Transmembrane helix</keyword>
<evidence type="ECO:0000313" key="7">
    <source>
        <dbReference type="Proteomes" id="UP000245768"/>
    </source>
</evidence>
<dbReference type="OrthoDB" id="5563033at2759"/>
<evidence type="ECO:0000256" key="3">
    <source>
        <dbReference type="ARBA" id="ARBA00022989"/>
    </source>
</evidence>
<dbReference type="EMBL" id="KZ819636">
    <property type="protein sequence ID" value="PWN90876.1"/>
    <property type="molecule type" value="Genomic_DNA"/>
</dbReference>
<evidence type="ECO:0000313" key="6">
    <source>
        <dbReference type="EMBL" id="PWN90876.1"/>
    </source>
</evidence>
<sequence>MHCLRWWLPLFILPLPAASPYLLLLFVLAYAIKTKPCAYCSFIVVGLMISTASWYDSRNLVLSPTSTTTTTTAPQAAPPVTCRASCPAEPDPFHHLLGSVTPACALFPPPPASRSSRLAQQRRKRGNQASYYWLSVSHFVWNFCGHVGTKRSITSISMVVVTIFGTW</sequence>